<keyword evidence="8" id="KW-0460">Magnesium</keyword>
<comment type="catalytic activity">
    <reaction evidence="12">
        <text>small RNA 3'-end nucleotide + S-adenosyl-L-methionine = small RNA 3'-end 2'-O-methylnucleotide + S-adenosyl-L-homocysteine + H(+)</text>
        <dbReference type="Rhea" id="RHEA:37887"/>
        <dbReference type="Rhea" id="RHEA-COMP:10415"/>
        <dbReference type="Rhea" id="RHEA-COMP:10416"/>
        <dbReference type="ChEBI" id="CHEBI:15378"/>
        <dbReference type="ChEBI" id="CHEBI:57856"/>
        <dbReference type="ChEBI" id="CHEBI:59789"/>
        <dbReference type="ChEBI" id="CHEBI:74896"/>
        <dbReference type="ChEBI" id="CHEBI:74898"/>
        <dbReference type="EC" id="2.1.1.386"/>
    </reaction>
</comment>
<evidence type="ECO:0000256" key="9">
    <source>
        <dbReference type="ARBA" id="ARBA00022884"/>
    </source>
</evidence>
<evidence type="ECO:0000313" key="15">
    <source>
        <dbReference type="Proteomes" id="UP001595799"/>
    </source>
</evidence>
<keyword evidence="15" id="KW-1185">Reference proteome</keyword>
<evidence type="ECO:0000313" key="14">
    <source>
        <dbReference type="EMBL" id="MFC4353304.1"/>
    </source>
</evidence>
<keyword evidence="9" id="KW-0694">RNA-binding</keyword>
<evidence type="ECO:0000256" key="6">
    <source>
        <dbReference type="ARBA" id="ARBA00022691"/>
    </source>
</evidence>
<dbReference type="InterPro" id="IPR029063">
    <property type="entry name" value="SAM-dependent_MTases_sf"/>
</dbReference>
<dbReference type="Gene3D" id="3.40.50.150">
    <property type="entry name" value="Vaccinia Virus protein VP39"/>
    <property type="match status" value="1"/>
</dbReference>
<evidence type="ECO:0000256" key="8">
    <source>
        <dbReference type="ARBA" id="ARBA00022842"/>
    </source>
</evidence>
<keyword evidence="7" id="KW-0479">Metal-binding</keyword>
<comment type="caution">
    <text evidence="14">The sequence shown here is derived from an EMBL/GenBank/DDBJ whole genome shotgun (WGS) entry which is preliminary data.</text>
</comment>
<keyword evidence="4 14" id="KW-0489">Methyltransferase</keyword>
<keyword evidence="5" id="KW-0808">Transferase</keyword>
<dbReference type="InterPro" id="IPR013217">
    <property type="entry name" value="Methyltransf_12"/>
</dbReference>
<evidence type="ECO:0000256" key="1">
    <source>
        <dbReference type="ARBA" id="ARBA00001946"/>
    </source>
</evidence>
<dbReference type="PANTHER" id="PTHR21404:SF3">
    <property type="entry name" value="SMALL RNA 2'-O-METHYLTRANSFERASE"/>
    <property type="match status" value="1"/>
</dbReference>
<gene>
    <name evidence="14" type="ORF">ACFOW6_17280</name>
</gene>
<evidence type="ECO:0000256" key="4">
    <source>
        <dbReference type="ARBA" id="ARBA00022603"/>
    </source>
</evidence>
<sequence length="205" mass="22771">MTTWIHEQRLATVHQAVLDTGARRVLDLGCGEGDLLLRLMHESRFDRLVGVDLSEDALDRLRSRLAEQTGPPATCIELVHASMIEPPPALSGFDCAVLLETLEHLDPQRLSVLETALFQKMKPASVIVTTPNADYNELLGVPAHRFRHPDHRFEWGRRKFRSWAEGVGQRNGCRVVLSDLAGAHPFYGGVSQMAVFTKEAVAAAR</sequence>
<dbReference type="CDD" id="cd02440">
    <property type="entry name" value="AdoMet_MTases"/>
    <property type="match status" value="1"/>
</dbReference>
<proteinExistence type="inferred from homology"/>
<keyword evidence="10" id="KW-0943">RNA-mediated gene silencing</keyword>
<dbReference type="EMBL" id="JBHSCW010000011">
    <property type="protein sequence ID" value="MFC4353304.1"/>
    <property type="molecule type" value="Genomic_DNA"/>
</dbReference>
<reference evidence="15" key="1">
    <citation type="journal article" date="2019" name="Int. J. Syst. Evol. Microbiol.">
        <title>The Global Catalogue of Microorganisms (GCM) 10K type strain sequencing project: providing services to taxonomists for standard genome sequencing and annotation.</title>
        <authorList>
            <consortium name="The Broad Institute Genomics Platform"/>
            <consortium name="The Broad Institute Genome Sequencing Center for Infectious Disease"/>
            <person name="Wu L."/>
            <person name="Ma J."/>
        </authorList>
    </citation>
    <scope>NUCLEOTIDE SEQUENCE [LARGE SCALE GENOMIC DNA]</scope>
    <source>
        <strain evidence="15">CECT 8472</strain>
    </source>
</reference>
<comment type="cofactor">
    <cofactor evidence="1">
        <name>Mg(2+)</name>
        <dbReference type="ChEBI" id="CHEBI:18420"/>
    </cofactor>
</comment>
<evidence type="ECO:0000256" key="3">
    <source>
        <dbReference type="ARBA" id="ARBA00021330"/>
    </source>
</evidence>
<evidence type="ECO:0000259" key="13">
    <source>
        <dbReference type="Pfam" id="PF08242"/>
    </source>
</evidence>
<dbReference type="GO" id="GO:0008168">
    <property type="term" value="F:methyltransferase activity"/>
    <property type="evidence" value="ECO:0007669"/>
    <property type="project" value="UniProtKB-KW"/>
</dbReference>
<dbReference type="InterPro" id="IPR026610">
    <property type="entry name" value="Hen1"/>
</dbReference>
<accession>A0ABV8UQM2</accession>
<dbReference type="GO" id="GO:0032259">
    <property type="term" value="P:methylation"/>
    <property type="evidence" value="ECO:0007669"/>
    <property type="project" value="UniProtKB-KW"/>
</dbReference>
<dbReference type="RefSeq" id="WP_382423679.1">
    <property type="nucleotide sequence ID" value="NZ_JBHSCW010000011.1"/>
</dbReference>
<feature type="domain" description="Methyltransferase type 12" evidence="13">
    <location>
        <begin position="26"/>
        <end position="116"/>
    </location>
</feature>
<evidence type="ECO:0000256" key="5">
    <source>
        <dbReference type="ARBA" id="ARBA00022679"/>
    </source>
</evidence>
<organism evidence="14 15">
    <name type="scientific">Fodinicurvata halophila</name>
    <dbReference type="NCBI Taxonomy" id="1419723"/>
    <lineage>
        <taxon>Bacteria</taxon>
        <taxon>Pseudomonadati</taxon>
        <taxon>Pseudomonadota</taxon>
        <taxon>Alphaproteobacteria</taxon>
        <taxon>Rhodospirillales</taxon>
        <taxon>Rhodovibrionaceae</taxon>
        <taxon>Fodinicurvata</taxon>
    </lineage>
</organism>
<evidence type="ECO:0000256" key="7">
    <source>
        <dbReference type="ARBA" id="ARBA00022723"/>
    </source>
</evidence>
<name>A0ABV8UQM2_9PROT</name>
<comment type="similarity">
    <text evidence="2">Belongs to the methyltransferase superfamily. HEN1 family.</text>
</comment>
<dbReference type="EC" id="2.1.1.386" evidence="11"/>
<evidence type="ECO:0000256" key="12">
    <source>
        <dbReference type="ARBA" id="ARBA00048418"/>
    </source>
</evidence>
<dbReference type="Proteomes" id="UP001595799">
    <property type="component" value="Unassembled WGS sequence"/>
</dbReference>
<evidence type="ECO:0000256" key="10">
    <source>
        <dbReference type="ARBA" id="ARBA00023158"/>
    </source>
</evidence>
<dbReference type="Pfam" id="PF08242">
    <property type="entry name" value="Methyltransf_12"/>
    <property type="match status" value="1"/>
</dbReference>
<dbReference type="SUPFAM" id="SSF53335">
    <property type="entry name" value="S-adenosyl-L-methionine-dependent methyltransferases"/>
    <property type="match status" value="1"/>
</dbReference>
<keyword evidence="6" id="KW-0949">S-adenosyl-L-methionine</keyword>
<evidence type="ECO:0000256" key="11">
    <source>
        <dbReference type="ARBA" id="ARBA00035025"/>
    </source>
</evidence>
<dbReference type="PANTHER" id="PTHR21404">
    <property type="entry name" value="HEN1"/>
    <property type="match status" value="1"/>
</dbReference>
<protein>
    <recommendedName>
        <fullName evidence="3">Small RNA 2'-O-methyltransferase</fullName>
        <ecNumber evidence="11">2.1.1.386</ecNumber>
    </recommendedName>
</protein>
<evidence type="ECO:0000256" key="2">
    <source>
        <dbReference type="ARBA" id="ARBA00009026"/>
    </source>
</evidence>